<name>C9RF02_METVM</name>
<evidence type="ECO:0000256" key="1">
    <source>
        <dbReference type="SAM" id="Phobius"/>
    </source>
</evidence>
<keyword evidence="1" id="KW-1133">Transmembrane helix</keyword>
<dbReference type="STRING" id="579137.Metvu_0287"/>
<gene>
    <name evidence="2" type="ordered locus">Metvu_0287</name>
</gene>
<dbReference type="EMBL" id="CP001787">
    <property type="protein sequence ID" value="ACX72154.1"/>
    <property type="molecule type" value="Genomic_DNA"/>
</dbReference>
<dbReference type="KEGG" id="mvu:Metvu_0287"/>
<dbReference type="HOGENOM" id="CLU_2695860_0_0_2"/>
<organism evidence="2 3">
    <name type="scientific">Methanocaldococcus vulcanius (strain ATCC 700851 / DSM 12094 / M7)</name>
    <name type="common">Methanococcus vulcanius</name>
    <dbReference type="NCBI Taxonomy" id="579137"/>
    <lineage>
        <taxon>Archaea</taxon>
        <taxon>Methanobacteriati</taxon>
        <taxon>Methanobacteriota</taxon>
        <taxon>Methanomada group</taxon>
        <taxon>Methanococci</taxon>
        <taxon>Methanococcales</taxon>
        <taxon>Methanocaldococcaceae</taxon>
        <taxon>Methanocaldococcus</taxon>
    </lineage>
</organism>
<evidence type="ECO:0000313" key="2">
    <source>
        <dbReference type="EMBL" id="ACX72154.1"/>
    </source>
</evidence>
<keyword evidence="3" id="KW-1185">Reference proteome</keyword>
<dbReference type="AlphaFoldDB" id="C9RF02"/>
<dbReference type="eggNOG" id="arCOG11106">
    <property type="taxonomic scope" value="Archaea"/>
</dbReference>
<evidence type="ECO:0000313" key="3">
    <source>
        <dbReference type="Proteomes" id="UP000002063"/>
    </source>
</evidence>
<proteinExistence type="predicted"/>
<sequence>MMKHRSIMINAILLSFWLILAYLLPNSLQFLNYLGVEDVNYVGAFMLILLTILSIISLILLTRSMKKCLINKN</sequence>
<protein>
    <submittedName>
        <fullName evidence="2">Uncharacterized protein</fullName>
    </submittedName>
</protein>
<keyword evidence="1" id="KW-0812">Transmembrane</keyword>
<dbReference type="Proteomes" id="UP000002063">
    <property type="component" value="Chromosome"/>
</dbReference>
<accession>C9RF02</accession>
<keyword evidence="1" id="KW-0472">Membrane</keyword>
<feature type="transmembrane region" description="Helical" evidence="1">
    <location>
        <begin position="41"/>
        <end position="62"/>
    </location>
</feature>
<reference evidence="2" key="1">
    <citation type="submission" date="2009-10" db="EMBL/GenBank/DDBJ databases">
        <title>Complete sequence of chromosome of Methanocaldococcus vulcanius M7.</title>
        <authorList>
            <consortium name="US DOE Joint Genome Institute"/>
            <person name="Lucas S."/>
            <person name="Copeland A."/>
            <person name="Lapidus A."/>
            <person name="Glavina del Rio T."/>
            <person name="Dalin E."/>
            <person name="Tice H."/>
            <person name="Bruce D."/>
            <person name="Goodwin L."/>
            <person name="Pitluck S."/>
            <person name="Lcollab F.I."/>
            <person name="Brettin T."/>
            <person name="Detter J.C."/>
            <person name="Han C."/>
            <person name="Tapia R."/>
            <person name="Kuske C.R."/>
            <person name="Schmutz J."/>
            <person name="Larimer F."/>
            <person name="Land M."/>
            <person name="Hauser L."/>
            <person name="Kyrpides N."/>
            <person name="Ovchinikova G."/>
            <person name="Sieprawska-Lupa M."/>
            <person name="Whitman W.B."/>
            <person name="Woyke T."/>
        </authorList>
    </citation>
    <scope>NUCLEOTIDE SEQUENCE [LARGE SCALE GENOMIC DNA]</scope>
    <source>
        <strain evidence="2">M7</strain>
    </source>
</reference>